<comment type="subcellular location">
    <subcellularLocation>
        <location evidence="1">Membrane</location>
        <topology evidence="1">Multi-pass membrane protein</topology>
    </subcellularLocation>
</comment>
<feature type="transmembrane region" description="Helical" evidence="5">
    <location>
        <begin position="135"/>
        <end position="156"/>
    </location>
</feature>
<dbReference type="PANTHER" id="PTHR23291:SF35">
    <property type="entry name" value="PROTEIN LIFEGUARD 3"/>
    <property type="match status" value="1"/>
</dbReference>
<evidence type="ECO:0000256" key="3">
    <source>
        <dbReference type="ARBA" id="ARBA00022989"/>
    </source>
</evidence>
<evidence type="ECO:0000256" key="4">
    <source>
        <dbReference type="ARBA" id="ARBA00023136"/>
    </source>
</evidence>
<sequence>MSHSDYPPGYDESRGPLYGGNYPQPPAYGIPGYGGPHPGQPSAPYPTDPNTPLYSGQPGGYPGGGYPGGGYPGGPYPGQPYPGGPPGSGYPNPPPMPPLVPPTMPSDVLSSGDGFAARGSGWDSVRVRHAFIRKVYLVLASQLIVTTAIVSVFTFVKPVGDFVRENPALYWVSYAVYFITHIVLVCCTGPRRKHPWNLLLLLLFTLALSYMTGTIASYYDTKVVYLAIAITAIVCICVTVFCFQTKVDFTKCQGLFCVLGIVVFVTGIISAIVLSFKYVLWLHMLYAALGTIVFTLFLAYHTQLLIGNRKYSISEDEYVFAALSLYVDIIQIFIFLLQIIGAARK</sequence>
<organism evidence="7 8">
    <name type="scientific">Tetraodon nigroviridis</name>
    <name type="common">Spotted green pufferfish</name>
    <name type="synonym">Chelonodon nigroviridis</name>
    <dbReference type="NCBI Taxonomy" id="99883"/>
    <lineage>
        <taxon>Eukaryota</taxon>
        <taxon>Metazoa</taxon>
        <taxon>Chordata</taxon>
        <taxon>Craniata</taxon>
        <taxon>Vertebrata</taxon>
        <taxon>Euteleostomi</taxon>
        <taxon>Actinopterygii</taxon>
        <taxon>Neopterygii</taxon>
        <taxon>Teleostei</taxon>
        <taxon>Neoteleostei</taxon>
        <taxon>Acanthomorphata</taxon>
        <taxon>Eupercaria</taxon>
        <taxon>Tetraodontiformes</taxon>
        <taxon>Tetradontoidea</taxon>
        <taxon>Tetraodontidae</taxon>
        <taxon>Tetraodon</taxon>
    </lineage>
</organism>
<comment type="similarity">
    <text evidence="5">Belongs to the BI1 family.</text>
</comment>
<feature type="transmembrane region" description="Helical" evidence="5">
    <location>
        <begin position="255"/>
        <end position="279"/>
    </location>
</feature>
<keyword evidence="3 5" id="KW-1133">Transmembrane helix</keyword>
<dbReference type="InterPro" id="IPR006214">
    <property type="entry name" value="Bax_inhibitor_1-related"/>
</dbReference>
<feature type="transmembrane region" description="Helical" evidence="5">
    <location>
        <begin position="198"/>
        <end position="219"/>
    </location>
</feature>
<dbReference type="PANTHER" id="PTHR23291">
    <property type="entry name" value="BAX INHIBITOR-RELATED"/>
    <property type="match status" value="1"/>
</dbReference>
<feature type="transmembrane region" description="Helical" evidence="5">
    <location>
        <begin position="318"/>
        <end position="340"/>
    </location>
</feature>
<evidence type="ECO:0000256" key="1">
    <source>
        <dbReference type="ARBA" id="ARBA00004141"/>
    </source>
</evidence>
<dbReference type="Proteomes" id="UP000007303">
    <property type="component" value="Unassembled WGS sequence"/>
</dbReference>
<feature type="transmembrane region" description="Helical" evidence="5">
    <location>
        <begin position="225"/>
        <end position="243"/>
    </location>
</feature>
<dbReference type="CDD" id="cd10428">
    <property type="entry name" value="LFG_like"/>
    <property type="match status" value="1"/>
</dbReference>
<dbReference type="OMA" id="FHVADWD"/>
<dbReference type="GO" id="GO:0016020">
    <property type="term" value="C:membrane"/>
    <property type="evidence" value="ECO:0007669"/>
    <property type="project" value="UniProtKB-SubCell"/>
</dbReference>
<protein>
    <submittedName>
        <fullName evidence="7">Transmembrane BAX inhibitor motif containing 1a</fullName>
    </submittedName>
</protein>
<reference evidence="7" key="3">
    <citation type="submission" date="2025-09" db="UniProtKB">
        <authorList>
            <consortium name="Ensembl"/>
        </authorList>
    </citation>
    <scope>IDENTIFICATION</scope>
</reference>
<keyword evidence="8" id="KW-1185">Reference proteome</keyword>
<feature type="compositionally biased region" description="Pro residues" evidence="6">
    <location>
        <begin position="74"/>
        <end position="85"/>
    </location>
</feature>
<dbReference type="HOGENOM" id="CLU_058671_3_0_1"/>
<accession>H3CR39</accession>
<feature type="compositionally biased region" description="Pro residues" evidence="6">
    <location>
        <begin position="38"/>
        <end position="49"/>
    </location>
</feature>
<evidence type="ECO:0000256" key="5">
    <source>
        <dbReference type="RuleBase" id="RU004379"/>
    </source>
</evidence>
<evidence type="ECO:0000313" key="7">
    <source>
        <dbReference type="Ensembl" id="ENSTNIP00000010723.1"/>
    </source>
</evidence>
<dbReference type="GeneTree" id="ENSGT01050000244890"/>
<dbReference type="Pfam" id="PF01027">
    <property type="entry name" value="Bax1-I"/>
    <property type="match status" value="1"/>
</dbReference>
<proteinExistence type="inferred from homology"/>
<feature type="transmembrane region" description="Helical" evidence="5">
    <location>
        <begin position="285"/>
        <end position="306"/>
    </location>
</feature>
<reference evidence="7" key="2">
    <citation type="submission" date="2025-08" db="UniProtKB">
        <authorList>
            <consortium name="Ensembl"/>
        </authorList>
    </citation>
    <scope>IDENTIFICATION</scope>
</reference>
<feature type="region of interest" description="Disordered" evidence="6">
    <location>
        <begin position="1"/>
        <end position="98"/>
    </location>
</feature>
<dbReference type="GO" id="GO:0005794">
    <property type="term" value="C:Golgi apparatus"/>
    <property type="evidence" value="ECO:0007669"/>
    <property type="project" value="TreeGrafter"/>
</dbReference>
<dbReference type="FunCoup" id="H3CR39">
    <property type="interactions" value="16"/>
</dbReference>
<evidence type="ECO:0000256" key="2">
    <source>
        <dbReference type="ARBA" id="ARBA00022692"/>
    </source>
</evidence>
<evidence type="ECO:0000256" key="6">
    <source>
        <dbReference type="SAM" id="MobiDB-lite"/>
    </source>
</evidence>
<keyword evidence="4 5" id="KW-0472">Membrane</keyword>
<keyword evidence="2 5" id="KW-0812">Transmembrane</keyword>
<dbReference type="Ensembl" id="ENSTNIT00000010904.1">
    <property type="protein sequence ID" value="ENSTNIP00000010723.1"/>
    <property type="gene ID" value="ENSTNIG00000007903.1"/>
</dbReference>
<dbReference type="InParanoid" id="H3CR39"/>
<evidence type="ECO:0000313" key="8">
    <source>
        <dbReference type="Proteomes" id="UP000007303"/>
    </source>
</evidence>
<dbReference type="STRING" id="99883.ENSTNIP00000010723"/>
<reference evidence="8" key="1">
    <citation type="journal article" date="2004" name="Nature">
        <title>Genome duplication in the teleost fish Tetraodon nigroviridis reveals the early vertebrate proto-karyotype.</title>
        <authorList>
            <person name="Jaillon O."/>
            <person name="Aury J.-M."/>
            <person name="Brunet F."/>
            <person name="Petit J.-L."/>
            <person name="Stange-Thomann N."/>
            <person name="Mauceli E."/>
            <person name="Bouneau L."/>
            <person name="Fischer C."/>
            <person name="Ozouf-Costaz C."/>
            <person name="Bernot A."/>
            <person name="Nicaud S."/>
            <person name="Jaffe D."/>
            <person name="Fisher S."/>
            <person name="Lutfalla G."/>
            <person name="Dossat C."/>
            <person name="Segurens B."/>
            <person name="Dasilva C."/>
            <person name="Salanoubat M."/>
            <person name="Levy M."/>
            <person name="Boudet N."/>
            <person name="Castellano S."/>
            <person name="Anthouard V."/>
            <person name="Jubin C."/>
            <person name="Castelli V."/>
            <person name="Katinka M."/>
            <person name="Vacherie B."/>
            <person name="Biemont C."/>
            <person name="Skalli Z."/>
            <person name="Cattolico L."/>
            <person name="Poulain J."/>
            <person name="De Berardinis V."/>
            <person name="Cruaud C."/>
            <person name="Duprat S."/>
            <person name="Brottier P."/>
            <person name="Coutanceau J.-P."/>
            <person name="Gouzy J."/>
            <person name="Parra G."/>
            <person name="Lardier G."/>
            <person name="Chapple C."/>
            <person name="McKernan K.J."/>
            <person name="McEwan P."/>
            <person name="Bosak S."/>
            <person name="Kellis M."/>
            <person name="Volff J.-N."/>
            <person name="Guigo R."/>
            <person name="Zody M.C."/>
            <person name="Mesirov J."/>
            <person name="Lindblad-Toh K."/>
            <person name="Birren B."/>
            <person name="Nusbaum C."/>
            <person name="Kahn D."/>
            <person name="Robinson-Rechavi M."/>
            <person name="Laudet V."/>
            <person name="Schachter V."/>
            <person name="Quetier F."/>
            <person name="Saurin W."/>
            <person name="Scarpelli C."/>
            <person name="Wincker P."/>
            <person name="Lander E.S."/>
            <person name="Weissenbach J."/>
            <person name="Roest Crollius H."/>
        </authorList>
    </citation>
    <scope>NUCLEOTIDE SEQUENCE [LARGE SCALE GENOMIC DNA]</scope>
</reference>
<name>H3CR39_TETNG</name>
<dbReference type="AlphaFoldDB" id="H3CR39"/>
<feature type="transmembrane region" description="Helical" evidence="5">
    <location>
        <begin position="168"/>
        <end position="186"/>
    </location>
</feature>
<feature type="compositionally biased region" description="Gly residues" evidence="6">
    <location>
        <begin position="57"/>
        <end position="73"/>
    </location>
</feature>
<dbReference type="GO" id="GO:0005783">
    <property type="term" value="C:endoplasmic reticulum"/>
    <property type="evidence" value="ECO:0007669"/>
    <property type="project" value="TreeGrafter"/>
</dbReference>
<dbReference type="GO" id="GO:2001234">
    <property type="term" value="P:negative regulation of apoptotic signaling pathway"/>
    <property type="evidence" value="ECO:0007669"/>
    <property type="project" value="TreeGrafter"/>
</dbReference>